<dbReference type="EMBL" id="ML213753">
    <property type="protein sequence ID" value="TFK31436.1"/>
    <property type="molecule type" value="Genomic_DNA"/>
</dbReference>
<evidence type="ECO:0000256" key="1">
    <source>
        <dbReference type="ARBA" id="ARBA00022723"/>
    </source>
</evidence>
<feature type="binding site" evidence="6">
    <location>
        <begin position="51"/>
        <end position="55"/>
    </location>
    <ligand>
        <name>GTP</name>
        <dbReference type="ChEBI" id="CHEBI:37565"/>
    </ligand>
</feature>
<evidence type="ECO:0000256" key="3">
    <source>
        <dbReference type="ARBA" id="ARBA00022842"/>
    </source>
</evidence>
<organism evidence="8 9">
    <name type="scientific">Crucibulum laeve</name>
    <dbReference type="NCBI Taxonomy" id="68775"/>
    <lineage>
        <taxon>Eukaryota</taxon>
        <taxon>Fungi</taxon>
        <taxon>Dikarya</taxon>
        <taxon>Basidiomycota</taxon>
        <taxon>Agaricomycotina</taxon>
        <taxon>Agaricomycetes</taxon>
        <taxon>Agaricomycetidae</taxon>
        <taxon>Agaricales</taxon>
        <taxon>Agaricineae</taxon>
        <taxon>Nidulariaceae</taxon>
        <taxon>Crucibulum</taxon>
    </lineage>
</organism>
<evidence type="ECO:0000256" key="6">
    <source>
        <dbReference type="PIRSR" id="PIRSR601019-1"/>
    </source>
</evidence>
<evidence type="ECO:0000256" key="7">
    <source>
        <dbReference type="SAM" id="MobiDB-lite"/>
    </source>
</evidence>
<keyword evidence="2 6" id="KW-0547">Nucleotide-binding</keyword>
<protein>
    <submittedName>
        <fullName evidence="8">Uncharacterized protein</fullName>
    </submittedName>
</protein>
<dbReference type="SUPFAM" id="SSF52540">
    <property type="entry name" value="P-loop containing nucleoside triphosphate hydrolases"/>
    <property type="match status" value="1"/>
</dbReference>
<dbReference type="InterPro" id="IPR027417">
    <property type="entry name" value="P-loop_NTPase"/>
</dbReference>
<dbReference type="AlphaFoldDB" id="A0A5C3LHQ2"/>
<dbReference type="GO" id="GO:0001664">
    <property type="term" value="F:G protein-coupled receptor binding"/>
    <property type="evidence" value="ECO:0007669"/>
    <property type="project" value="TreeGrafter"/>
</dbReference>
<name>A0A5C3LHQ2_9AGAR</name>
<feature type="region of interest" description="Disordered" evidence="7">
    <location>
        <begin position="1"/>
        <end position="27"/>
    </location>
</feature>
<keyword evidence="9" id="KW-1185">Reference proteome</keyword>
<dbReference type="OrthoDB" id="5817230at2759"/>
<dbReference type="GO" id="GO:0031683">
    <property type="term" value="F:G-protein beta/gamma-subunit complex binding"/>
    <property type="evidence" value="ECO:0007669"/>
    <property type="project" value="InterPro"/>
</dbReference>
<proteinExistence type="predicted"/>
<evidence type="ECO:0000313" key="9">
    <source>
        <dbReference type="Proteomes" id="UP000308652"/>
    </source>
</evidence>
<keyword evidence="5" id="KW-0807">Transducer</keyword>
<dbReference type="GO" id="GO:0005525">
    <property type="term" value="F:GTP binding"/>
    <property type="evidence" value="ECO:0007669"/>
    <property type="project" value="UniProtKB-KW"/>
</dbReference>
<evidence type="ECO:0000256" key="4">
    <source>
        <dbReference type="ARBA" id="ARBA00023134"/>
    </source>
</evidence>
<dbReference type="PRINTS" id="PR00318">
    <property type="entry name" value="GPROTEINA"/>
</dbReference>
<dbReference type="FunFam" id="3.40.50.300:FF:000692">
    <property type="entry name" value="Guanine nucleotide-binding protein subunit alpha"/>
    <property type="match status" value="1"/>
</dbReference>
<gene>
    <name evidence="8" type="ORF">BDQ12DRAFT_717000</name>
</gene>
<accession>A0A5C3LHQ2</accession>
<dbReference type="Proteomes" id="UP000308652">
    <property type="component" value="Unassembled WGS sequence"/>
</dbReference>
<evidence type="ECO:0000313" key="8">
    <source>
        <dbReference type="EMBL" id="TFK31436.1"/>
    </source>
</evidence>
<dbReference type="GO" id="GO:0046872">
    <property type="term" value="F:metal ion binding"/>
    <property type="evidence" value="ECO:0007669"/>
    <property type="project" value="UniProtKB-KW"/>
</dbReference>
<dbReference type="InterPro" id="IPR001019">
    <property type="entry name" value="Gprotein_alpha_su"/>
</dbReference>
<reference evidence="8 9" key="1">
    <citation type="journal article" date="2019" name="Nat. Ecol. Evol.">
        <title>Megaphylogeny resolves global patterns of mushroom evolution.</title>
        <authorList>
            <person name="Varga T."/>
            <person name="Krizsan K."/>
            <person name="Foldi C."/>
            <person name="Dima B."/>
            <person name="Sanchez-Garcia M."/>
            <person name="Sanchez-Ramirez S."/>
            <person name="Szollosi G.J."/>
            <person name="Szarkandi J.G."/>
            <person name="Papp V."/>
            <person name="Albert L."/>
            <person name="Andreopoulos W."/>
            <person name="Angelini C."/>
            <person name="Antonin V."/>
            <person name="Barry K.W."/>
            <person name="Bougher N.L."/>
            <person name="Buchanan P."/>
            <person name="Buyck B."/>
            <person name="Bense V."/>
            <person name="Catcheside P."/>
            <person name="Chovatia M."/>
            <person name="Cooper J."/>
            <person name="Damon W."/>
            <person name="Desjardin D."/>
            <person name="Finy P."/>
            <person name="Geml J."/>
            <person name="Haridas S."/>
            <person name="Hughes K."/>
            <person name="Justo A."/>
            <person name="Karasinski D."/>
            <person name="Kautmanova I."/>
            <person name="Kiss B."/>
            <person name="Kocsube S."/>
            <person name="Kotiranta H."/>
            <person name="LaButti K.M."/>
            <person name="Lechner B.E."/>
            <person name="Liimatainen K."/>
            <person name="Lipzen A."/>
            <person name="Lukacs Z."/>
            <person name="Mihaltcheva S."/>
            <person name="Morgado L.N."/>
            <person name="Niskanen T."/>
            <person name="Noordeloos M.E."/>
            <person name="Ohm R.A."/>
            <person name="Ortiz-Santana B."/>
            <person name="Ovrebo C."/>
            <person name="Racz N."/>
            <person name="Riley R."/>
            <person name="Savchenko A."/>
            <person name="Shiryaev A."/>
            <person name="Soop K."/>
            <person name="Spirin V."/>
            <person name="Szebenyi C."/>
            <person name="Tomsovsky M."/>
            <person name="Tulloss R.E."/>
            <person name="Uehling J."/>
            <person name="Grigoriev I.V."/>
            <person name="Vagvolgyi C."/>
            <person name="Papp T."/>
            <person name="Martin F.M."/>
            <person name="Miettinen O."/>
            <person name="Hibbett D.S."/>
            <person name="Nagy L.G."/>
        </authorList>
    </citation>
    <scope>NUCLEOTIDE SEQUENCE [LARGE SCALE GENOMIC DNA]</scope>
    <source>
        <strain evidence="8 9">CBS 166.37</strain>
    </source>
</reference>
<keyword evidence="4 6" id="KW-0342">GTP-binding</keyword>
<dbReference type="GO" id="GO:0005834">
    <property type="term" value="C:heterotrimeric G-protein complex"/>
    <property type="evidence" value="ECO:0007669"/>
    <property type="project" value="TreeGrafter"/>
</dbReference>
<dbReference type="GO" id="GO:0003924">
    <property type="term" value="F:GTPase activity"/>
    <property type="evidence" value="ECO:0007669"/>
    <property type="project" value="InterPro"/>
</dbReference>
<dbReference type="GO" id="GO:0005737">
    <property type="term" value="C:cytoplasm"/>
    <property type="evidence" value="ECO:0007669"/>
    <property type="project" value="TreeGrafter"/>
</dbReference>
<dbReference type="PANTHER" id="PTHR10218:SF369">
    <property type="entry name" value="GUANINE NUCLEOTIDE-BINDING PROTEIN ALPHA-2 SUBUNIT"/>
    <property type="match status" value="1"/>
</dbReference>
<dbReference type="Gene3D" id="3.40.50.300">
    <property type="entry name" value="P-loop containing nucleotide triphosphate hydrolases"/>
    <property type="match status" value="1"/>
</dbReference>
<evidence type="ECO:0000256" key="2">
    <source>
        <dbReference type="ARBA" id="ARBA00022741"/>
    </source>
</evidence>
<keyword evidence="1" id="KW-0479">Metal-binding</keyword>
<evidence type="ECO:0000256" key="5">
    <source>
        <dbReference type="ARBA" id="ARBA00023224"/>
    </source>
</evidence>
<sequence>MGRFQEEERRKDKIREGMAINESNDEQIGWNDEQDMLPAVLDGEHRIHMLDVGGQRSERKKRTHYFESVTSIIFCTALGKYDYLLLEQKFQILAFTVQDIHCYTSSAAAGKLNPVIEE</sequence>
<dbReference type="PANTHER" id="PTHR10218">
    <property type="entry name" value="GTP-BINDING PROTEIN ALPHA SUBUNIT"/>
    <property type="match status" value="1"/>
</dbReference>
<dbReference type="PROSITE" id="PS51882">
    <property type="entry name" value="G_ALPHA"/>
    <property type="match status" value="1"/>
</dbReference>
<dbReference type="Pfam" id="PF00503">
    <property type="entry name" value="G-alpha"/>
    <property type="match status" value="1"/>
</dbReference>
<dbReference type="STRING" id="68775.A0A5C3LHQ2"/>
<dbReference type="GO" id="GO:0007189">
    <property type="term" value="P:adenylate cyclase-activating G protein-coupled receptor signaling pathway"/>
    <property type="evidence" value="ECO:0007669"/>
    <property type="project" value="TreeGrafter"/>
</dbReference>
<keyword evidence="3" id="KW-0460">Magnesium</keyword>
<feature type="compositionally biased region" description="Basic and acidic residues" evidence="7">
    <location>
        <begin position="1"/>
        <end position="16"/>
    </location>
</feature>